<dbReference type="EMBL" id="VSSQ01067443">
    <property type="protein sequence ID" value="MPN19831.1"/>
    <property type="molecule type" value="Genomic_DNA"/>
</dbReference>
<comment type="caution">
    <text evidence="1">The sequence shown here is derived from an EMBL/GenBank/DDBJ whole genome shotgun (WGS) entry which is preliminary data.</text>
</comment>
<reference evidence="1" key="1">
    <citation type="submission" date="2019-08" db="EMBL/GenBank/DDBJ databases">
        <authorList>
            <person name="Kucharzyk K."/>
            <person name="Murdoch R.W."/>
            <person name="Higgins S."/>
            <person name="Loffler F."/>
        </authorList>
    </citation>
    <scope>NUCLEOTIDE SEQUENCE</scope>
</reference>
<sequence>MYHSVNSAEINKSAVSRKSFHNAGINLTDLDIFPELDRSGLLFFSLDCANRAEKLMLGRINLENFEFDLIANNAGKFGCFRKSGERSGDEYLLTLTVDEHSSADGLFDLPGEYIA</sequence>
<evidence type="ECO:0000313" key="1">
    <source>
        <dbReference type="EMBL" id="MPN19831.1"/>
    </source>
</evidence>
<gene>
    <name evidence="1" type="ORF">SDC9_167203</name>
</gene>
<organism evidence="1">
    <name type="scientific">bioreactor metagenome</name>
    <dbReference type="NCBI Taxonomy" id="1076179"/>
    <lineage>
        <taxon>unclassified sequences</taxon>
        <taxon>metagenomes</taxon>
        <taxon>ecological metagenomes</taxon>
    </lineage>
</organism>
<dbReference type="AlphaFoldDB" id="A0A645FZ58"/>
<proteinExistence type="predicted"/>
<protein>
    <submittedName>
        <fullName evidence="1">Uncharacterized protein</fullName>
    </submittedName>
</protein>
<name>A0A645FZ58_9ZZZZ</name>
<accession>A0A645FZ58</accession>